<dbReference type="InterPro" id="IPR017853">
    <property type="entry name" value="GH"/>
</dbReference>
<dbReference type="InterPro" id="IPR008979">
    <property type="entry name" value="Galactose-bd-like_sf"/>
</dbReference>
<feature type="non-terminal residue" evidence="3">
    <location>
        <position position="1"/>
    </location>
</feature>
<dbReference type="Pfam" id="PF08305">
    <property type="entry name" value="NPCBM"/>
    <property type="match status" value="1"/>
</dbReference>
<dbReference type="AlphaFoldDB" id="A0A3B1CF58"/>
<dbReference type="InterPro" id="IPR013222">
    <property type="entry name" value="Glyco_hyd_98_carb-bd"/>
</dbReference>
<dbReference type="InterPro" id="IPR038637">
    <property type="entry name" value="NPCBM_sf"/>
</dbReference>
<dbReference type="EC" id="3.2.1.22" evidence="3"/>
<organism evidence="3">
    <name type="scientific">hydrothermal vent metagenome</name>
    <dbReference type="NCBI Taxonomy" id="652676"/>
    <lineage>
        <taxon>unclassified sequences</taxon>
        <taxon>metagenomes</taxon>
        <taxon>ecological metagenomes</taxon>
    </lineage>
</organism>
<evidence type="ECO:0000256" key="1">
    <source>
        <dbReference type="SAM" id="MobiDB-lite"/>
    </source>
</evidence>
<sequence>GVEHPSVECKINNDTLSLSQPLYINVGKEWVDLPPAVFASASEADLVTFGEEGLRHAFIRYLDGVRVKPNDMHVNYNDWWTAPQPSSEAFVLANIDTLKKNLFDKTGFFFDSYAIDEGWADLHSVWEINRDNFPGRFKNISNALESMGSHTGLWISPSSLYPASLDNKWLQSEGYEVTPNEKLGLNACIAIGGRYQTEFKNKLLKYTREAKLGHIKFDGFTPTCDDSTHDHPIGDESYLPLAEGLMDVFDELRKINPNIALEPTCFGYQASPWWLMHVPFIIGPFGDDSPKGRSPSPDWLESMTTARDIRNLNGRDAFLMPSSALQTFDIVVQSPGAFQNHAVMAIGRGRWFISSYINPAFMDADEWQFFADLIAWARDNRQALQEPIPIGGDPELRQAYGYAFRDKNRELYCLRNPWMEESFIDIPRSPMNTKHREVRSLYPRRESIAKVKVGASTLRIHLGPYETKFIEIVPLDKKEMDEEETQIQKSKVTVTWNPDQPVSVTSTTFKDEPKAFGPNWSSPEGDAKEIRMLQLEGELEVKGALQTKLSILCEGQSIKSAFPQVELTIDGIQYPAEISRSVGAFSAGGYTDEDWVWVMVPFPEGKHEVKLKVKAFTNSADFGVFLQGTVKAPESLPPFDSGPSFPLYQPEIINWSRVIVSPISNEIVVSQLKPISHKIDYINGIYLDKLKWISATTGWREVQLNHSIKGQTMTMGGKMFHRGIGTHAYSRIVYKRPEEYDTFAATIGCDQKALVGSLVFVVEGDGKELFRSPIFRADSAPMEIGVPIGNTNEITLIVEDGGDRINADHANWANARFLKTID</sequence>
<dbReference type="InterPro" id="IPR013785">
    <property type="entry name" value="Aldolase_TIM"/>
</dbReference>
<gene>
    <name evidence="3" type="ORF">MNBD_IGNAVI01-2452</name>
</gene>
<feature type="domain" description="Glycosyl hydrolase family 98 putative carbohydrate-binding module" evidence="2">
    <location>
        <begin position="681"/>
        <end position="819"/>
    </location>
</feature>
<dbReference type="SMART" id="SM00776">
    <property type="entry name" value="NPCBM"/>
    <property type="match status" value="1"/>
</dbReference>
<feature type="region of interest" description="Disordered" evidence="1">
    <location>
        <begin position="503"/>
        <end position="523"/>
    </location>
</feature>
<reference evidence="3" key="1">
    <citation type="submission" date="2018-06" db="EMBL/GenBank/DDBJ databases">
        <authorList>
            <person name="Zhirakovskaya E."/>
        </authorList>
    </citation>
    <scope>NUCLEOTIDE SEQUENCE</scope>
</reference>
<proteinExistence type="predicted"/>
<dbReference type="Gene3D" id="3.20.20.70">
    <property type="entry name" value="Aldolase class I"/>
    <property type="match status" value="1"/>
</dbReference>
<dbReference type="EMBL" id="UOGD01000234">
    <property type="protein sequence ID" value="VAX22684.1"/>
    <property type="molecule type" value="Genomic_DNA"/>
</dbReference>
<keyword evidence="3" id="KW-0378">Hydrolase</keyword>
<keyword evidence="3" id="KW-0326">Glycosidase</keyword>
<name>A0A3B1CF58_9ZZZZ</name>
<dbReference type="GO" id="GO:0004557">
    <property type="term" value="F:alpha-galactosidase activity"/>
    <property type="evidence" value="ECO:0007669"/>
    <property type="project" value="UniProtKB-EC"/>
</dbReference>
<evidence type="ECO:0000259" key="2">
    <source>
        <dbReference type="SMART" id="SM00776"/>
    </source>
</evidence>
<dbReference type="Gene3D" id="2.60.120.1060">
    <property type="entry name" value="NPCBM/NEW2 domain"/>
    <property type="match status" value="1"/>
</dbReference>
<accession>A0A3B1CF58</accession>
<protein>
    <submittedName>
        <fullName evidence="3">Alpha-galactosidase</fullName>
        <ecNumber evidence="3">3.2.1.22</ecNumber>
    </submittedName>
</protein>
<dbReference type="SUPFAM" id="SSF51445">
    <property type="entry name" value="(Trans)glycosidases"/>
    <property type="match status" value="1"/>
</dbReference>
<evidence type="ECO:0000313" key="3">
    <source>
        <dbReference type="EMBL" id="VAX22684.1"/>
    </source>
</evidence>
<dbReference type="SUPFAM" id="SSF49785">
    <property type="entry name" value="Galactose-binding domain-like"/>
    <property type="match status" value="1"/>
</dbReference>